<feature type="compositionally biased region" description="Polar residues" evidence="1">
    <location>
        <begin position="75"/>
        <end position="87"/>
    </location>
</feature>
<evidence type="ECO:0000313" key="3">
    <source>
        <dbReference type="Proteomes" id="UP001497644"/>
    </source>
</evidence>
<accession>A0AAV2P0G0</accession>
<protein>
    <submittedName>
        <fullName evidence="2">Uncharacterized protein</fullName>
    </submittedName>
</protein>
<keyword evidence="3" id="KW-1185">Reference proteome</keyword>
<organism evidence="2 3">
    <name type="scientific">Lasius platythorax</name>
    <dbReference type="NCBI Taxonomy" id="488582"/>
    <lineage>
        <taxon>Eukaryota</taxon>
        <taxon>Metazoa</taxon>
        <taxon>Ecdysozoa</taxon>
        <taxon>Arthropoda</taxon>
        <taxon>Hexapoda</taxon>
        <taxon>Insecta</taxon>
        <taxon>Pterygota</taxon>
        <taxon>Neoptera</taxon>
        <taxon>Endopterygota</taxon>
        <taxon>Hymenoptera</taxon>
        <taxon>Apocrita</taxon>
        <taxon>Aculeata</taxon>
        <taxon>Formicoidea</taxon>
        <taxon>Formicidae</taxon>
        <taxon>Formicinae</taxon>
        <taxon>Lasius</taxon>
        <taxon>Lasius</taxon>
    </lineage>
</organism>
<reference evidence="2" key="1">
    <citation type="submission" date="2024-04" db="EMBL/GenBank/DDBJ databases">
        <authorList>
            <consortium name="Molecular Ecology Group"/>
        </authorList>
    </citation>
    <scope>NUCLEOTIDE SEQUENCE</scope>
</reference>
<gene>
    <name evidence="2" type="ORF">LPLAT_LOCUS11528</name>
</gene>
<evidence type="ECO:0000313" key="2">
    <source>
        <dbReference type="EMBL" id="CAL1686172.1"/>
    </source>
</evidence>
<dbReference type="Proteomes" id="UP001497644">
    <property type="component" value="Chromosome 6"/>
</dbReference>
<dbReference type="EMBL" id="OZ034829">
    <property type="protein sequence ID" value="CAL1686172.1"/>
    <property type="molecule type" value="Genomic_DNA"/>
</dbReference>
<feature type="region of interest" description="Disordered" evidence="1">
    <location>
        <begin position="52"/>
        <end position="87"/>
    </location>
</feature>
<sequence>MAYRVPCYTGREPPWTPSVASFTGTLSHNSHGPAHLATFQDSRKTQTLDPKNLANLKRGPTPAWNQNRPLPPNPASQQQPTWEFESRSQTNMNQFRSLVRNKAPNIRIQDQMQDQVRTLDRNFSRSQFNGTAAQNNTVPNMYGTYNRAQGRQEKPTVATLSQVQGSDPNLYAVTEL</sequence>
<proteinExistence type="predicted"/>
<dbReference type="AlphaFoldDB" id="A0AAV2P0G0"/>
<evidence type="ECO:0000256" key="1">
    <source>
        <dbReference type="SAM" id="MobiDB-lite"/>
    </source>
</evidence>
<name>A0AAV2P0G0_9HYME</name>